<gene>
    <name evidence="2" type="ORF">ANIMEMIM_00227</name>
</gene>
<feature type="transmembrane region" description="Helical" evidence="1">
    <location>
        <begin position="25"/>
        <end position="45"/>
    </location>
</feature>
<evidence type="ECO:0000256" key="1">
    <source>
        <dbReference type="SAM" id="Phobius"/>
    </source>
</evidence>
<accession>A0A811T8A0</accession>
<protein>
    <submittedName>
        <fullName evidence="2">Uncharacterized protein</fullName>
    </submittedName>
</protein>
<keyword evidence="1" id="KW-0812">Transmembrane</keyword>
<name>A0A811T8A0_9EURY</name>
<reference evidence="2" key="1">
    <citation type="submission" date="2020-10" db="EMBL/GenBank/DDBJ databases">
        <authorList>
            <person name="Hahn C.J."/>
            <person name="Laso-Perez R."/>
            <person name="Vulcano F."/>
            <person name="Vaziourakis K.-M."/>
            <person name="Stokke R."/>
            <person name="Steen I.H."/>
            <person name="Teske A."/>
            <person name="Boetius A."/>
            <person name="Liebeke M."/>
            <person name="Amann R."/>
            <person name="Knittel K."/>
        </authorList>
    </citation>
    <scope>NUCLEOTIDE SEQUENCE</scope>
    <source>
        <strain evidence="2">Gfbio:e3339647-f889-4370-9287-4fb5cb688e4c:AG393N10_GoMArc1</strain>
    </source>
</reference>
<comment type="caution">
    <text evidence="2">The sequence shown here is derived from an EMBL/GenBank/DDBJ whole genome shotgun (WGS) entry which is preliminary data.</text>
</comment>
<sequence length="117" mass="13402">MPIGNPKDEYKDISANMCQYGNMRFAQLTLFIAMTAGLLTALFTSNPPLSSLVRFVLKVGGLIITVVFWIMEERATDYWHHFGRRHKRSSSALFVYVFVLGGYTHFTYEVLTNGYFC</sequence>
<dbReference type="AlphaFoldDB" id="A0A811T8A0"/>
<dbReference type="Proteomes" id="UP000637195">
    <property type="component" value="Unassembled WGS sequence"/>
</dbReference>
<organism evidence="2 3">
    <name type="scientific">Candidatus Argoarchaeum ethanivorans</name>
    <dbReference type="NCBI Taxonomy" id="2608793"/>
    <lineage>
        <taxon>Archaea</taxon>
        <taxon>Methanobacteriati</taxon>
        <taxon>Methanobacteriota</taxon>
        <taxon>Stenosarchaea group</taxon>
        <taxon>Methanomicrobia</taxon>
        <taxon>Methanosarcinales</taxon>
        <taxon>Methanosarcinales incertae sedis</taxon>
        <taxon>GOM Arc I cluster</taxon>
        <taxon>Candidatus Argoarchaeum</taxon>
    </lineage>
</organism>
<dbReference type="EMBL" id="CAJHIM010000015">
    <property type="protein sequence ID" value="CAD6491833.1"/>
    <property type="molecule type" value="Genomic_DNA"/>
</dbReference>
<feature type="transmembrane region" description="Helical" evidence="1">
    <location>
        <begin position="51"/>
        <end position="71"/>
    </location>
</feature>
<keyword evidence="1" id="KW-1133">Transmembrane helix</keyword>
<feature type="transmembrane region" description="Helical" evidence="1">
    <location>
        <begin position="92"/>
        <end position="111"/>
    </location>
</feature>
<keyword evidence="1" id="KW-0472">Membrane</keyword>
<evidence type="ECO:0000313" key="3">
    <source>
        <dbReference type="Proteomes" id="UP000637195"/>
    </source>
</evidence>
<evidence type="ECO:0000313" key="2">
    <source>
        <dbReference type="EMBL" id="CAD6491833.1"/>
    </source>
</evidence>
<proteinExistence type="predicted"/>